<dbReference type="InterPro" id="IPR018062">
    <property type="entry name" value="HTH_AraC-typ_CS"/>
</dbReference>
<evidence type="ECO:0000259" key="4">
    <source>
        <dbReference type="PROSITE" id="PS01124"/>
    </source>
</evidence>
<comment type="caution">
    <text evidence="5">The sequence shown here is derived from an EMBL/GenBank/DDBJ whole genome shotgun (WGS) entry which is preliminary data.</text>
</comment>
<dbReference type="PANTHER" id="PTHR47504:SF5">
    <property type="entry name" value="RIGHT ORIGIN-BINDING PROTEIN"/>
    <property type="match status" value="1"/>
</dbReference>
<dbReference type="InterPro" id="IPR020449">
    <property type="entry name" value="Tscrpt_reg_AraC-type_HTH"/>
</dbReference>
<dbReference type="InterPro" id="IPR011256">
    <property type="entry name" value="Reg_factor_effector_dom_sf"/>
</dbReference>
<proteinExistence type="predicted"/>
<dbReference type="PRINTS" id="PR00032">
    <property type="entry name" value="HTHARAC"/>
</dbReference>
<sequence>MNAIGKALWFIESHYARDISLEEIAETAGLSRYHLSRVFGLATGCSISGYIRARRLSAAALSLADGASSILAVALDAGYSSHEAFTRAFRDHFGVTPEEVRNRGHIGDLELMEPIRMNTAPLPKLEEPRFETAPAMLMAGLQQTYSYGGNAGIPSLWQRFNEHFGTIPGQVGNVAYGICTQEDGQDSSFQYMSAAKVRDTSELPEGFESMKLPAQTYAIFAHRGHISGISATCHVIFTEWLPKSGYKHAGLPDLMERYDDRFDPRTGMGLTEIWIPVKS</sequence>
<dbReference type="SUPFAM" id="SSF46689">
    <property type="entry name" value="Homeodomain-like"/>
    <property type="match status" value="2"/>
</dbReference>
<evidence type="ECO:0000313" key="6">
    <source>
        <dbReference type="Proteomes" id="UP000823786"/>
    </source>
</evidence>
<dbReference type="InterPro" id="IPR010499">
    <property type="entry name" value="AraC_E-bd"/>
</dbReference>
<accession>A0ABS4EML6</accession>
<evidence type="ECO:0000256" key="2">
    <source>
        <dbReference type="ARBA" id="ARBA00023125"/>
    </source>
</evidence>
<dbReference type="Pfam" id="PF06445">
    <property type="entry name" value="GyrI-like"/>
    <property type="match status" value="1"/>
</dbReference>
<keyword evidence="1" id="KW-0805">Transcription regulation</keyword>
<evidence type="ECO:0000256" key="3">
    <source>
        <dbReference type="ARBA" id="ARBA00023163"/>
    </source>
</evidence>
<dbReference type="SUPFAM" id="SSF55136">
    <property type="entry name" value="Probable bacterial effector-binding domain"/>
    <property type="match status" value="1"/>
</dbReference>
<dbReference type="PANTHER" id="PTHR47504">
    <property type="entry name" value="RIGHT ORIGIN-BINDING PROTEIN"/>
    <property type="match status" value="1"/>
</dbReference>
<dbReference type="InterPro" id="IPR018060">
    <property type="entry name" value="HTH_AraC"/>
</dbReference>
<dbReference type="PROSITE" id="PS00041">
    <property type="entry name" value="HTH_ARAC_FAMILY_1"/>
    <property type="match status" value="1"/>
</dbReference>
<dbReference type="InterPro" id="IPR050959">
    <property type="entry name" value="MarA-like"/>
</dbReference>
<organism evidence="5 6">
    <name type="scientific">Rhizobium herbae</name>
    <dbReference type="NCBI Taxonomy" id="508661"/>
    <lineage>
        <taxon>Bacteria</taxon>
        <taxon>Pseudomonadati</taxon>
        <taxon>Pseudomonadota</taxon>
        <taxon>Alphaproteobacteria</taxon>
        <taxon>Hyphomicrobiales</taxon>
        <taxon>Rhizobiaceae</taxon>
        <taxon>Rhizobium/Agrobacterium group</taxon>
        <taxon>Rhizobium</taxon>
    </lineage>
</organism>
<dbReference type="Pfam" id="PF12833">
    <property type="entry name" value="HTH_18"/>
    <property type="match status" value="1"/>
</dbReference>
<keyword evidence="3" id="KW-0804">Transcription</keyword>
<dbReference type="InterPro" id="IPR009057">
    <property type="entry name" value="Homeodomain-like_sf"/>
</dbReference>
<keyword evidence="6" id="KW-1185">Reference proteome</keyword>
<dbReference type="SMART" id="SM00871">
    <property type="entry name" value="AraC_E_bind"/>
    <property type="match status" value="1"/>
</dbReference>
<dbReference type="PROSITE" id="PS01124">
    <property type="entry name" value="HTH_ARAC_FAMILY_2"/>
    <property type="match status" value="1"/>
</dbReference>
<keyword evidence="2" id="KW-0238">DNA-binding</keyword>
<dbReference type="SMART" id="SM00342">
    <property type="entry name" value="HTH_ARAC"/>
    <property type="match status" value="1"/>
</dbReference>
<dbReference type="RefSeq" id="WP_209853080.1">
    <property type="nucleotide sequence ID" value="NZ_JAGGJV010000004.1"/>
</dbReference>
<dbReference type="Gene3D" id="3.20.80.10">
    <property type="entry name" value="Regulatory factor, effector binding domain"/>
    <property type="match status" value="1"/>
</dbReference>
<dbReference type="Gene3D" id="1.10.10.60">
    <property type="entry name" value="Homeodomain-like"/>
    <property type="match status" value="2"/>
</dbReference>
<evidence type="ECO:0000313" key="5">
    <source>
        <dbReference type="EMBL" id="MBP1859194.1"/>
    </source>
</evidence>
<dbReference type="EMBL" id="JAGGJV010000004">
    <property type="protein sequence ID" value="MBP1859194.1"/>
    <property type="molecule type" value="Genomic_DNA"/>
</dbReference>
<name>A0ABS4EML6_9HYPH</name>
<feature type="domain" description="HTH araC/xylS-type" evidence="4">
    <location>
        <begin position="5"/>
        <end position="103"/>
    </location>
</feature>
<dbReference type="Proteomes" id="UP000823786">
    <property type="component" value="Unassembled WGS sequence"/>
</dbReference>
<gene>
    <name evidence="5" type="ORF">J2Z75_002706</name>
</gene>
<dbReference type="InterPro" id="IPR029442">
    <property type="entry name" value="GyrI-like"/>
</dbReference>
<reference evidence="5 6" key="1">
    <citation type="submission" date="2021-03" db="EMBL/GenBank/DDBJ databases">
        <title>Genomic Encyclopedia of Type Strains, Phase IV (KMG-IV): sequencing the most valuable type-strain genomes for metagenomic binning, comparative biology and taxonomic classification.</title>
        <authorList>
            <person name="Goeker M."/>
        </authorList>
    </citation>
    <scope>NUCLEOTIDE SEQUENCE [LARGE SCALE GENOMIC DNA]</scope>
    <source>
        <strain evidence="5 6">DSM 26427</strain>
    </source>
</reference>
<protein>
    <submittedName>
        <fullName evidence="5">AraC family transcriptional regulator</fullName>
    </submittedName>
</protein>
<evidence type="ECO:0000256" key="1">
    <source>
        <dbReference type="ARBA" id="ARBA00023015"/>
    </source>
</evidence>